<comment type="subcellular location">
    <subcellularLocation>
        <location evidence="1">Endoplasmic reticulum</location>
    </subcellularLocation>
</comment>
<evidence type="ECO:0000259" key="12">
    <source>
        <dbReference type="Pfam" id="PF13802"/>
    </source>
</evidence>
<evidence type="ECO:0000256" key="4">
    <source>
        <dbReference type="ARBA" id="ARBA00022729"/>
    </source>
</evidence>
<gene>
    <name evidence="14" type="ORF">TVAG_203340</name>
</gene>
<keyword evidence="7" id="KW-0325">Glycoprotein</keyword>
<evidence type="ECO:0000256" key="8">
    <source>
        <dbReference type="ARBA" id="ARBA00023295"/>
    </source>
</evidence>
<keyword evidence="15" id="KW-1185">Reference proteome</keyword>
<evidence type="ECO:0000256" key="7">
    <source>
        <dbReference type="ARBA" id="ARBA00023180"/>
    </source>
</evidence>
<reference evidence="14" key="2">
    <citation type="journal article" date="2007" name="Science">
        <title>Draft genome sequence of the sexually transmitted pathogen Trichomonas vaginalis.</title>
        <authorList>
            <person name="Carlton J.M."/>
            <person name="Hirt R.P."/>
            <person name="Silva J.C."/>
            <person name="Delcher A.L."/>
            <person name="Schatz M."/>
            <person name="Zhao Q."/>
            <person name="Wortman J.R."/>
            <person name="Bidwell S.L."/>
            <person name="Alsmark U.C.M."/>
            <person name="Besteiro S."/>
            <person name="Sicheritz-Ponten T."/>
            <person name="Noel C.J."/>
            <person name="Dacks J.B."/>
            <person name="Foster P.G."/>
            <person name="Simillion C."/>
            <person name="Van de Peer Y."/>
            <person name="Miranda-Saavedra D."/>
            <person name="Barton G.J."/>
            <person name="Westrop G.D."/>
            <person name="Mueller S."/>
            <person name="Dessi D."/>
            <person name="Fiori P.L."/>
            <person name="Ren Q."/>
            <person name="Paulsen I."/>
            <person name="Zhang H."/>
            <person name="Bastida-Corcuera F.D."/>
            <person name="Simoes-Barbosa A."/>
            <person name="Brown M.T."/>
            <person name="Hayes R.D."/>
            <person name="Mukherjee M."/>
            <person name="Okumura C.Y."/>
            <person name="Schneider R."/>
            <person name="Smith A.J."/>
            <person name="Vanacova S."/>
            <person name="Villalvazo M."/>
            <person name="Haas B.J."/>
            <person name="Pertea M."/>
            <person name="Feldblyum T.V."/>
            <person name="Utterback T.R."/>
            <person name="Shu C.L."/>
            <person name="Osoegawa K."/>
            <person name="de Jong P.J."/>
            <person name="Hrdy I."/>
            <person name="Horvathova L."/>
            <person name="Zubacova Z."/>
            <person name="Dolezal P."/>
            <person name="Malik S.B."/>
            <person name="Logsdon J.M. Jr."/>
            <person name="Henze K."/>
            <person name="Gupta A."/>
            <person name="Wang C.C."/>
            <person name="Dunne R.L."/>
            <person name="Upcroft J.A."/>
            <person name="Upcroft P."/>
            <person name="White O."/>
            <person name="Salzberg S.L."/>
            <person name="Tang P."/>
            <person name="Chiu C.-H."/>
            <person name="Lee Y.-S."/>
            <person name="Embley T.M."/>
            <person name="Coombs G.H."/>
            <person name="Mottram J.C."/>
            <person name="Tachezy J."/>
            <person name="Fraser-Liggett C.M."/>
            <person name="Johnson P.J."/>
        </authorList>
    </citation>
    <scope>NUCLEOTIDE SEQUENCE [LARGE SCALE GENOMIC DNA]</scope>
    <source>
        <strain evidence="14">G3</strain>
    </source>
</reference>
<dbReference type="GO" id="GO:0090599">
    <property type="term" value="F:alpha-glucosidase activity"/>
    <property type="evidence" value="ECO:0000318"/>
    <property type="project" value="GO_Central"/>
</dbReference>
<dbReference type="Pfam" id="PF13802">
    <property type="entry name" value="Gal_mutarotas_2"/>
    <property type="match status" value="1"/>
</dbReference>
<dbReference type="Pfam" id="PF21365">
    <property type="entry name" value="Glyco_hydro_31_3rd"/>
    <property type="match status" value="1"/>
</dbReference>
<dbReference type="GO" id="GO:0005975">
    <property type="term" value="P:carbohydrate metabolic process"/>
    <property type="evidence" value="ECO:0007669"/>
    <property type="project" value="InterPro"/>
</dbReference>
<dbReference type="OrthoDB" id="3237269at2759"/>
<organism evidence="14 15">
    <name type="scientific">Trichomonas vaginalis (strain ATCC PRA-98 / G3)</name>
    <dbReference type="NCBI Taxonomy" id="412133"/>
    <lineage>
        <taxon>Eukaryota</taxon>
        <taxon>Metamonada</taxon>
        <taxon>Parabasalia</taxon>
        <taxon>Trichomonadida</taxon>
        <taxon>Trichomonadidae</taxon>
        <taxon>Trichomonas</taxon>
    </lineage>
</organism>
<dbReference type="AlphaFoldDB" id="A2FNG9"/>
<dbReference type="InterPro" id="IPR013780">
    <property type="entry name" value="Glyco_hydro_b"/>
</dbReference>
<name>A2FNG9_TRIV3</name>
<dbReference type="GO" id="GO:0006491">
    <property type="term" value="P:N-glycan processing"/>
    <property type="evidence" value="ECO:0000318"/>
    <property type="project" value="GO_Central"/>
</dbReference>
<dbReference type="Gene3D" id="2.60.40.1760">
    <property type="entry name" value="glycosyl hydrolase (family 31)"/>
    <property type="match status" value="1"/>
</dbReference>
<dbReference type="CDD" id="cd06603">
    <property type="entry name" value="GH31_GANC_GANAB_alpha"/>
    <property type="match status" value="1"/>
</dbReference>
<comment type="similarity">
    <text evidence="3 10">Belongs to the glycosyl hydrolase 31 family.</text>
</comment>
<dbReference type="KEGG" id="tva:4751263"/>
<evidence type="ECO:0000259" key="13">
    <source>
        <dbReference type="Pfam" id="PF21365"/>
    </source>
</evidence>
<comment type="pathway">
    <text evidence="2">Glycan metabolism; N-glycan metabolism.</text>
</comment>
<reference evidence="14" key="1">
    <citation type="submission" date="2006-10" db="EMBL/GenBank/DDBJ databases">
        <authorList>
            <person name="Amadeo P."/>
            <person name="Zhao Q."/>
            <person name="Wortman J."/>
            <person name="Fraser-Liggett C."/>
            <person name="Carlton J."/>
        </authorList>
    </citation>
    <scope>NUCLEOTIDE SEQUENCE</scope>
    <source>
        <strain evidence="14">G3</strain>
    </source>
</reference>
<dbReference type="OMA" id="VETHWIS"/>
<keyword evidence="4" id="KW-0732">Signal</keyword>
<dbReference type="SMR" id="A2FNG9"/>
<dbReference type="Gene3D" id="3.20.20.80">
    <property type="entry name" value="Glycosidases"/>
    <property type="match status" value="2"/>
</dbReference>
<dbReference type="SUPFAM" id="SSF51011">
    <property type="entry name" value="Glycosyl hydrolase domain"/>
    <property type="match status" value="1"/>
</dbReference>
<dbReference type="Pfam" id="PF01055">
    <property type="entry name" value="Glyco_hydro_31_2nd"/>
    <property type="match status" value="1"/>
</dbReference>
<dbReference type="InterPro" id="IPR025887">
    <property type="entry name" value="Glyco_hydro_31_N_dom"/>
</dbReference>
<dbReference type="VEuPathDB" id="TrichDB:TVAGG3_0619320"/>
<dbReference type="PANTHER" id="PTHR22762">
    <property type="entry name" value="ALPHA-GLUCOSIDASE"/>
    <property type="match status" value="1"/>
</dbReference>
<dbReference type="InterPro" id="IPR011013">
    <property type="entry name" value="Gal_mutarotase_sf_dom"/>
</dbReference>
<dbReference type="RefSeq" id="XP_001306473.1">
    <property type="nucleotide sequence ID" value="XM_001306472.1"/>
</dbReference>
<evidence type="ECO:0000256" key="3">
    <source>
        <dbReference type="ARBA" id="ARBA00007806"/>
    </source>
</evidence>
<feature type="domain" description="Glycoside hydrolase family 31 N-terminal" evidence="12">
    <location>
        <begin position="65"/>
        <end position="270"/>
    </location>
</feature>
<dbReference type="PANTHER" id="PTHR22762:SF54">
    <property type="entry name" value="BCDNA.GH04962"/>
    <property type="match status" value="1"/>
</dbReference>
<dbReference type="Gene3D" id="2.60.40.1180">
    <property type="entry name" value="Golgi alpha-mannosidase II"/>
    <property type="match status" value="2"/>
</dbReference>
<dbReference type="PROSITE" id="PS00129">
    <property type="entry name" value="GLYCOSYL_HYDROL_F31_1"/>
    <property type="match status" value="1"/>
</dbReference>
<evidence type="ECO:0000256" key="1">
    <source>
        <dbReference type="ARBA" id="ARBA00004240"/>
    </source>
</evidence>
<dbReference type="eggNOG" id="KOG1066">
    <property type="taxonomic scope" value="Eukaryota"/>
</dbReference>
<evidence type="ECO:0000313" key="15">
    <source>
        <dbReference type="Proteomes" id="UP000001542"/>
    </source>
</evidence>
<dbReference type="CDD" id="cd14752">
    <property type="entry name" value="GH31_N"/>
    <property type="match status" value="1"/>
</dbReference>
<keyword evidence="5 10" id="KW-0378">Hydrolase</keyword>
<evidence type="ECO:0000256" key="5">
    <source>
        <dbReference type="ARBA" id="ARBA00022801"/>
    </source>
</evidence>
<evidence type="ECO:0000259" key="11">
    <source>
        <dbReference type="Pfam" id="PF01055"/>
    </source>
</evidence>
<proteinExistence type="inferred from homology"/>
<keyword evidence="8 10" id="KW-0326">Glycosidase</keyword>
<dbReference type="STRING" id="5722.A2FNG9"/>
<keyword evidence="6" id="KW-0256">Endoplasmic reticulum</keyword>
<feature type="domain" description="Glycosyl hydrolase family 31 C-terminal" evidence="13">
    <location>
        <begin position="646"/>
        <end position="729"/>
    </location>
</feature>
<dbReference type="FunCoup" id="A2FNG9">
    <property type="interactions" value="594"/>
</dbReference>
<dbReference type="SUPFAM" id="SSF74650">
    <property type="entry name" value="Galactose mutarotase-like"/>
    <property type="match status" value="1"/>
</dbReference>
<dbReference type="InterPro" id="IPR017853">
    <property type="entry name" value="GH"/>
</dbReference>
<dbReference type="InterPro" id="IPR000322">
    <property type="entry name" value="Glyco_hydro_31_TIM"/>
</dbReference>
<dbReference type="GO" id="GO:0030246">
    <property type="term" value="F:carbohydrate binding"/>
    <property type="evidence" value="ECO:0007669"/>
    <property type="project" value="InterPro"/>
</dbReference>
<dbReference type="InterPro" id="IPR030458">
    <property type="entry name" value="Glyco_hydro_31_AS"/>
</dbReference>
<evidence type="ECO:0000313" key="14">
    <source>
        <dbReference type="EMBL" id="EAX93543.1"/>
    </source>
</evidence>
<dbReference type="InterPro" id="IPR048395">
    <property type="entry name" value="Glyco_hydro_31_C"/>
</dbReference>
<protein>
    <recommendedName>
        <fullName evidence="9">Glucosidase II subunit alpha</fullName>
    </recommendedName>
</protein>
<dbReference type="VEuPathDB" id="TrichDB:TVAG_203340"/>
<evidence type="ECO:0000256" key="2">
    <source>
        <dbReference type="ARBA" id="ARBA00004833"/>
    </source>
</evidence>
<dbReference type="SUPFAM" id="SSF51445">
    <property type="entry name" value="(Trans)glycosidases"/>
    <property type="match status" value="1"/>
</dbReference>
<sequence>MIFFFGFAECVNRTRYRKCEDSVFCARNRFIQNSNWTLLAETAQIHENIFSAKIIDEDFNRELNFTASILKCGIPHVRIANIIPDKFPRYDFIKEPTLIDQDFISDLDGLSNSISFNKIIVESTKTKIILTPKPFNFEIYTNGSKVLTMNYDNSAVYEFNMDKKQYPVQNRPARFNDQAETLRNGPTSVGLSFLFHMKNLKFSGLAHHTLNLTLKPTTDDEPIRFFNTDINSYEIGNGMAMYGTIPFLVAHNTTESIGVYWCNPSETWVDISKNSSRFLSETGYIEFFVITGSHREVTHRFADLTGHPAMPQSFALGFHQCRWTYMSSDIIRNITNSLDEYMIPHDSIWLDLDHTDDKKYFMFDNSKYKDIKQVQYELLKNKRKLVTLVDPHLKNADYYFVFSEAKEKGYLVKNSNGGIFYANCWPGNSSWVDFLNPDARKWWASLFSYGKYKDSTGLLFIWNDMNEPSIFDISDLTMPRDALHFGDIEEREVHNLYGHFNVLATADGLISRSRGIPDRPFILTRSFFAGSQKYAAMWTGDNAAEWDHLRNSIPQILSLSICQFPFSGSDVGGFFNSPDKELLCRWYQAGAWTYSFFRCHCHHLADNREPYRLSTGWRELAVDAIIERYQLFPLWYTASRIANLTGEPIVSPLYFYFNDEALQDEELEVLLGESLLVAPIVEQQPKSRKIILPSGVRWYDYRTYQEFTKSYDRTDVSSVPVYIRGGRIILQKLTRRKSIPLMHLDNYTMVVALDDKQESRGELYADDGHSFKFLENEFVHRVFTYKEGILENREHETQKGNLPDYENVYISTIKIVGCHETPSEVVFEGKSMKFSISENVLVLEDVNVPVSKDWSIQFKF</sequence>
<dbReference type="InParanoid" id="A2FNG9"/>
<evidence type="ECO:0000256" key="6">
    <source>
        <dbReference type="ARBA" id="ARBA00022824"/>
    </source>
</evidence>
<feature type="domain" description="Glycoside hydrolase family 31 TIM barrel" evidence="11">
    <location>
        <begin position="308"/>
        <end position="638"/>
    </location>
</feature>
<accession>A2FNG9</accession>
<evidence type="ECO:0000256" key="10">
    <source>
        <dbReference type="RuleBase" id="RU361185"/>
    </source>
</evidence>
<dbReference type="GO" id="GO:0005783">
    <property type="term" value="C:endoplasmic reticulum"/>
    <property type="evidence" value="ECO:0007669"/>
    <property type="project" value="UniProtKB-SubCell"/>
</dbReference>
<dbReference type="EMBL" id="DS113906">
    <property type="protein sequence ID" value="EAX93543.1"/>
    <property type="molecule type" value="Genomic_DNA"/>
</dbReference>
<dbReference type="Proteomes" id="UP000001542">
    <property type="component" value="Unassembled WGS sequence"/>
</dbReference>
<evidence type="ECO:0000256" key="9">
    <source>
        <dbReference type="ARBA" id="ARBA00042895"/>
    </source>
</evidence>